<organism evidence="6 7">
    <name type="scientific">Methylobacterium soli</name>
    <dbReference type="NCBI Taxonomy" id="553447"/>
    <lineage>
        <taxon>Bacteria</taxon>
        <taxon>Pseudomonadati</taxon>
        <taxon>Pseudomonadota</taxon>
        <taxon>Alphaproteobacteria</taxon>
        <taxon>Hyphomicrobiales</taxon>
        <taxon>Methylobacteriaceae</taxon>
        <taxon>Methylobacterium</taxon>
    </lineage>
</organism>
<dbReference type="CDD" id="cd07377">
    <property type="entry name" value="WHTH_GntR"/>
    <property type="match status" value="1"/>
</dbReference>
<dbReference type="InterPro" id="IPR000524">
    <property type="entry name" value="Tscrpt_reg_HTH_GntR"/>
</dbReference>
<keyword evidence="1" id="KW-0663">Pyridoxal phosphate</keyword>
<comment type="caution">
    <text evidence="6">The sequence shown here is derived from an EMBL/GenBank/DDBJ whole genome shotgun (WGS) entry which is preliminary data.</text>
</comment>
<dbReference type="GO" id="GO:0003677">
    <property type="term" value="F:DNA binding"/>
    <property type="evidence" value="ECO:0007669"/>
    <property type="project" value="UniProtKB-KW"/>
</dbReference>
<keyword evidence="3" id="KW-0238">DNA-binding</keyword>
<gene>
    <name evidence="6" type="ORF">F6X53_19455</name>
</gene>
<dbReference type="InterPro" id="IPR051446">
    <property type="entry name" value="HTH_trans_reg/aminotransferase"/>
</dbReference>
<protein>
    <submittedName>
        <fullName evidence="6">Winged helix-turn-helix transcriptional regulator</fullName>
    </submittedName>
</protein>
<reference evidence="6 7" key="1">
    <citation type="submission" date="2019-09" db="EMBL/GenBank/DDBJ databases">
        <title>YIM 48816 draft genome.</title>
        <authorList>
            <person name="Jiang L."/>
        </authorList>
    </citation>
    <scope>NUCLEOTIDE SEQUENCE [LARGE SCALE GENOMIC DNA]</scope>
    <source>
        <strain evidence="6 7">YIM 48816</strain>
    </source>
</reference>
<dbReference type="Gene3D" id="1.10.10.10">
    <property type="entry name" value="Winged helix-like DNA-binding domain superfamily/Winged helix DNA-binding domain"/>
    <property type="match status" value="1"/>
</dbReference>
<dbReference type="EMBL" id="VZZK01000022">
    <property type="protein sequence ID" value="KAB1077270.1"/>
    <property type="molecule type" value="Genomic_DNA"/>
</dbReference>
<keyword evidence="7" id="KW-1185">Reference proteome</keyword>
<dbReference type="PANTHER" id="PTHR46577:SF1">
    <property type="entry name" value="HTH-TYPE TRANSCRIPTIONAL REGULATORY PROTEIN GABR"/>
    <property type="match status" value="1"/>
</dbReference>
<evidence type="ECO:0000313" key="6">
    <source>
        <dbReference type="EMBL" id="KAB1077270.1"/>
    </source>
</evidence>
<dbReference type="SUPFAM" id="SSF46785">
    <property type="entry name" value="Winged helix' DNA-binding domain"/>
    <property type="match status" value="1"/>
</dbReference>
<dbReference type="Pfam" id="PF00392">
    <property type="entry name" value="GntR"/>
    <property type="match status" value="1"/>
</dbReference>
<keyword evidence="2" id="KW-0805">Transcription regulation</keyword>
<evidence type="ECO:0000313" key="7">
    <source>
        <dbReference type="Proteomes" id="UP000474159"/>
    </source>
</evidence>
<dbReference type="GO" id="GO:0003700">
    <property type="term" value="F:DNA-binding transcription factor activity"/>
    <property type="evidence" value="ECO:0007669"/>
    <property type="project" value="InterPro"/>
</dbReference>
<dbReference type="SMART" id="SM00345">
    <property type="entry name" value="HTH_GNTR"/>
    <property type="match status" value="1"/>
</dbReference>
<dbReference type="InterPro" id="IPR036388">
    <property type="entry name" value="WH-like_DNA-bd_sf"/>
</dbReference>
<evidence type="ECO:0000256" key="3">
    <source>
        <dbReference type="ARBA" id="ARBA00023125"/>
    </source>
</evidence>
<evidence type="ECO:0000256" key="1">
    <source>
        <dbReference type="ARBA" id="ARBA00022898"/>
    </source>
</evidence>
<dbReference type="PANTHER" id="PTHR46577">
    <property type="entry name" value="HTH-TYPE TRANSCRIPTIONAL REGULATORY PROTEIN GABR"/>
    <property type="match status" value="1"/>
</dbReference>
<dbReference type="Proteomes" id="UP000474159">
    <property type="component" value="Unassembled WGS sequence"/>
</dbReference>
<dbReference type="OrthoDB" id="9804020at2"/>
<evidence type="ECO:0000256" key="2">
    <source>
        <dbReference type="ARBA" id="ARBA00023015"/>
    </source>
</evidence>
<dbReference type="InterPro" id="IPR036390">
    <property type="entry name" value="WH_DNA-bd_sf"/>
</dbReference>
<sequence length="103" mass="10970">MAAPSLPRPAGSAGQAWTPDLRLWGKPHYRAIVEALADDIGAGRLPVAARLPPQRVLAARLGLHFTTVARGYGEAQRRGLIESRVGQGTFVCDPARRHPSAPA</sequence>
<evidence type="ECO:0000259" key="5">
    <source>
        <dbReference type="PROSITE" id="PS50949"/>
    </source>
</evidence>
<proteinExistence type="predicted"/>
<accession>A0A6L3SUG8</accession>
<name>A0A6L3SUG8_9HYPH</name>
<dbReference type="PROSITE" id="PS50949">
    <property type="entry name" value="HTH_GNTR"/>
    <property type="match status" value="1"/>
</dbReference>
<dbReference type="AlphaFoldDB" id="A0A6L3SUG8"/>
<evidence type="ECO:0000256" key="4">
    <source>
        <dbReference type="ARBA" id="ARBA00023163"/>
    </source>
</evidence>
<keyword evidence="4" id="KW-0804">Transcription</keyword>
<feature type="domain" description="HTH gntR-type" evidence="5">
    <location>
        <begin position="26"/>
        <end position="94"/>
    </location>
</feature>